<proteinExistence type="predicted"/>
<feature type="compositionally biased region" description="Basic and acidic residues" evidence="1">
    <location>
        <begin position="71"/>
        <end position="85"/>
    </location>
</feature>
<reference evidence="2 3" key="1">
    <citation type="submission" date="2020-11" db="EMBL/GenBank/DDBJ databases">
        <authorList>
            <person name="Wallbank WR R."/>
            <person name="Pardo Diaz C."/>
            <person name="Kozak K."/>
            <person name="Martin S."/>
            <person name="Jiggins C."/>
            <person name="Moest M."/>
            <person name="Warren A I."/>
            <person name="Generalovic N T."/>
            <person name="Byers J.R.P. K."/>
            <person name="Montejo-Kovacevich G."/>
            <person name="Yen C E."/>
        </authorList>
    </citation>
    <scope>NUCLEOTIDE SEQUENCE [LARGE SCALE GENOMIC DNA]</scope>
</reference>
<accession>A0A7R8UJ64</accession>
<feature type="region of interest" description="Disordered" evidence="1">
    <location>
        <begin position="1"/>
        <end position="32"/>
    </location>
</feature>
<sequence>MKDTITRAGQETTPRRATANEMPEAGAEGSCEMRKSTFKTKIMSATINRALATAGARTEHGTVTQLANPTARKEQFQPPNRDETHGSGPIKDVDGNLPRMRAYLSLRAEYFRCEPHSNQCGHHLGAAVISSSPHEPRNGNYYYFALTNVRARGVNQQITNGGRQIGTHRRTGDEMRAFRSTGTCENATQVRVSPQQKHWRRYQISNSASRSTAAPQRPRTTHEPATRFGLTEAAGRAPFPRKQMKHLRFRGLTRTTFGSAEHPRTVARRVGSG</sequence>
<organism evidence="2 3">
    <name type="scientific">Hermetia illucens</name>
    <name type="common">Black soldier fly</name>
    <dbReference type="NCBI Taxonomy" id="343691"/>
    <lineage>
        <taxon>Eukaryota</taxon>
        <taxon>Metazoa</taxon>
        <taxon>Ecdysozoa</taxon>
        <taxon>Arthropoda</taxon>
        <taxon>Hexapoda</taxon>
        <taxon>Insecta</taxon>
        <taxon>Pterygota</taxon>
        <taxon>Neoptera</taxon>
        <taxon>Endopterygota</taxon>
        <taxon>Diptera</taxon>
        <taxon>Brachycera</taxon>
        <taxon>Stratiomyomorpha</taxon>
        <taxon>Stratiomyidae</taxon>
        <taxon>Hermetiinae</taxon>
        <taxon>Hermetia</taxon>
    </lineage>
</organism>
<dbReference type="Proteomes" id="UP000594454">
    <property type="component" value="Chromosome 2"/>
</dbReference>
<feature type="compositionally biased region" description="Polar residues" evidence="1">
    <location>
        <begin position="203"/>
        <end position="214"/>
    </location>
</feature>
<keyword evidence="3" id="KW-1185">Reference proteome</keyword>
<dbReference type="EMBL" id="LR899010">
    <property type="protein sequence ID" value="CAD7081838.1"/>
    <property type="molecule type" value="Genomic_DNA"/>
</dbReference>
<name>A0A7R8UJ64_HERIL</name>
<dbReference type="InParanoid" id="A0A7R8UJ64"/>
<evidence type="ECO:0000313" key="3">
    <source>
        <dbReference type="Proteomes" id="UP000594454"/>
    </source>
</evidence>
<feature type="region of interest" description="Disordered" evidence="1">
    <location>
        <begin position="195"/>
        <end position="226"/>
    </location>
</feature>
<evidence type="ECO:0000256" key="1">
    <source>
        <dbReference type="SAM" id="MobiDB-lite"/>
    </source>
</evidence>
<feature type="region of interest" description="Disordered" evidence="1">
    <location>
        <begin position="53"/>
        <end position="94"/>
    </location>
</feature>
<evidence type="ECO:0000313" key="2">
    <source>
        <dbReference type="EMBL" id="CAD7081838.1"/>
    </source>
</evidence>
<protein>
    <submittedName>
        <fullName evidence="2">Uncharacterized protein</fullName>
    </submittedName>
</protein>
<gene>
    <name evidence="2" type="ORF">HERILL_LOCUS4926</name>
</gene>
<dbReference type="AlphaFoldDB" id="A0A7R8UJ64"/>